<comment type="subunit">
    <text evidence="1">Homohexamer; trimer of dimers.</text>
</comment>
<feature type="domain" description="Alpha-L-arabinofuranosidase C-terminal" evidence="2">
    <location>
        <begin position="98"/>
        <end position="297"/>
    </location>
</feature>
<evidence type="ECO:0000256" key="1">
    <source>
        <dbReference type="ARBA" id="ARBA00011165"/>
    </source>
</evidence>
<dbReference type="EMBL" id="DYZF01000082">
    <property type="protein sequence ID" value="HJE51030.1"/>
    <property type="molecule type" value="Genomic_DNA"/>
</dbReference>
<dbReference type="InterPro" id="IPR013780">
    <property type="entry name" value="Glyco_hydro_b"/>
</dbReference>
<dbReference type="AlphaFoldDB" id="A0A921ENW8"/>
<organism evidence="3 4">
    <name type="scientific">Tessaracoccus flavescens</name>
    <dbReference type="NCBI Taxonomy" id="399497"/>
    <lineage>
        <taxon>Bacteria</taxon>
        <taxon>Bacillati</taxon>
        <taxon>Actinomycetota</taxon>
        <taxon>Actinomycetes</taxon>
        <taxon>Propionibacteriales</taxon>
        <taxon>Propionibacteriaceae</taxon>
        <taxon>Tessaracoccus</taxon>
    </lineage>
</organism>
<dbReference type="SMART" id="SM00813">
    <property type="entry name" value="Alpha-L-AF_C"/>
    <property type="match status" value="1"/>
</dbReference>
<dbReference type="SUPFAM" id="SSF51445">
    <property type="entry name" value="(Trans)glycosidases"/>
    <property type="match status" value="1"/>
</dbReference>
<evidence type="ECO:0000313" key="4">
    <source>
        <dbReference type="Proteomes" id="UP000712713"/>
    </source>
</evidence>
<name>A0A921ENW8_9ACTN</name>
<sequence>ETGRAMRMLDPTLELVAVGSSGRTMPTFGEWEHTVLMHAYEQVDMISAHAYYWEKATGLQEFLVSAEDMDRFIDSVAATIDAVATAKKTDKKVGISFDEWNVWYIDGERSQTPSGDDWPVGPRLLEDNYSVADAVVVGSLLISLLRHTDRVWSANLAQLVNVIAPIMTEPGGPAWKQTTFHPFALTSAHAQGEVLRVLVDGPTVESVEFGTVPAIDAVATWADDAATVFVVNRSATVDIPVTLDLPAGCEVVEAVTLHHDDPYWKASVDDDSSVGPKPNETVTVDGARVSLELPAISWTMVRLSRR</sequence>
<dbReference type="Gene3D" id="3.20.20.80">
    <property type="entry name" value="Glycosidases"/>
    <property type="match status" value="1"/>
</dbReference>
<dbReference type="Proteomes" id="UP000712713">
    <property type="component" value="Unassembled WGS sequence"/>
</dbReference>
<reference evidence="3" key="1">
    <citation type="journal article" date="2021" name="PeerJ">
        <title>Extensive microbial diversity within the chicken gut microbiome revealed by metagenomics and culture.</title>
        <authorList>
            <person name="Gilroy R."/>
            <person name="Ravi A."/>
            <person name="Getino M."/>
            <person name="Pursley I."/>
            <person name="Horton D.L."/>
            <person name="Alikhan N.F."/>
            <person name="Baker D."/>
            <person name="Gharbi K."/>
            <person name="Hall N."/>
            <person name="Watson M."/>
            <person name="Adriaenssens E.M."/>
            <person name="Foster-Nyarko E."/>
            <person name="Jarju S."/>
            <person name="Secka A."/>
            <person name="Antonio M."/>
            <person name="Oren A."/>
            <person name="Chaudhuri R.R."/>
            <person name="La Ragione R."/>
            <person name="Hildebrand F."/>
            <person name="Pallen M.J."/>
        </authorList>
    </citation>
    <scope>NUCLEOTIDE SEQUENCE</scope>
    <source>
        <strain evidence="3">ChiGjej3B3-7470</strain>
    </source>
</reference>
<reference evidence="3" key="2">
    <citation type="submission" date="2021-09" db="EMBL/GenBank/DDBJ databases">
        <authorList>
            <person name="Gilroy R."/>
        </authorList>
    </citation>
    <scope>NUCLEOTIDE SEQUENCE</scope>
    <source>
        <strain evidence="3">ChiGjej3B3-7470</strain>
    </source>
</reference>
<dbReference type="Gene3D" id="2.60.40.1180">
    <property type="entry name" value="Golgi alpha-mannosidase II"/>
    <property type="match status" value="1"/>
</dbReference>
<dbReference type="PANTHER" id="PTHR43576">
    <property type="entry name" value="ALPHA-L-ARABINOFURANOSIDASE C-RELATED"/>
    <property type="match status" value="1"/>
</dbReference>
<dbReference type="InterPro" id="IPR010720">
    <property type="entry name" value="Alpha-L-AF_C"/>
</dbReference>
<accession>A0A921ENW8</accession>
<evidence type="ECO:0000313" key="3">
    <source>
        <dbReference type="EMBL" id="HJE51030.1"/>
    </source>
</evidence>
<comment type="caution">
    <text evidence="3">The sequence shown here is derived from an EMBL/GenBank/DDBJ whole genome shotgun (WGS) entry which is preliminary data.</text>
</comment>
<dbReference type="GO" id="GO:0046373">
    <property type="term" value="P:L-arabinose metabolic process"/>
    <property type="evidence" value="ECO:0007669"/>
    <property type="project" value="InterPro"/>
</dbReference>
<evidence type="ECO:0000259" key="2">
    <source>
        <dbReference type="SMART" id="SM00813"/>
    </source>
</evidence>
<dbReference type="InterPro" id="IPR017853">
    <property type="entry name" value="GH"/>
</dbReference>
<feature type="non-terminal residue" evidence="3">
    <location>
        <position position="1"/>
    </location>
</feature>
<dbReference type="GO" id="GO:0046556">
    <property type="term" value="F:alpha-L-arabinofuranosidase activity"/>
    <property type="evidence" value="ECO:0007669"/>
    <property type="project" value="UniProtKB-EC"/>
</dbReference>
<gene>
    <name evidence="3" type="ORF">K8V15_03485</name>
</gene>
<proteinExistence type="predicted"/>
<protein>
    <submittedName>
        <fullName evidence="3">Alpha-L-arabinofuranosidase</fullName>
    </submittedName>
</protein>
<dbReference type="Pfam" id="PF06964">
    <property type="entry name" value="Alpha-L-AF_C"/>
    <property type="match status" value="1"/>
</dbReference>
<dbReference type="PANTHER" id="PTHR43576:SF3">
    <property type="entry name" value="ALPHA-L-ARABINOFURANOSIDASE C"/>
    <property type="match status" value="1"/>
</dbReference>
<dbReference type="GO" id="GO:0000272">
    <property type="term" value="P:polysaccharide catabolic process"/>
    <property type="evidence" value="ECO:0007669"/>
    <property type="project" value="TreeGrafter"/>
</dbReference>
<dbReference type="SUPFAM" id="SSF51011">
    <property type="entry name" value="Glycosyl hydrolase domain"/>
    <property type="match status" value="1"/>
</dbReference>